<reference evidence="9" key="1">
    <citation type="submission" date="2021-02" db="EMBL/GenBank/DDBJ databases">
        <authorList>
            <person name="Nowell W R."/>
        </authorList>
    </citation>
    <scope>NUCLEOTIDE SEQUENCE</scope>
</reference>
<evidence type="ECO:0000256" key="8">
    <source>
        <dbReference type="SAM" id="SignalP"/>
    </source>
</evidence>
<evidence type="ECO:0000256" key="1">
    <source>
        <dbReference type="ARBA" id="ARBA00004167"/>
    </source>
</evidence>
<feature type="chain" id="PRO_5032345638" evidence="8">
    <location>
        <begin position="21"/>
        <end position="839"/>
    </location>
</feature>
<feature type="disulfide bond" evidence="7">
    <location>
        <begin position="236"/>
        <end position="254"/>
    </location>
</feature>
<dbReference type="PROSITE" id="PS50068">
    <property type="entry name" value="LDLRA_2"/>
    <property type="match status" value="4"/>
</dbReference>
<keyword evidence="4" id="KW-1133">Transmembrane helix</keyword>
<dbReference type="PANTHER" id="PTHR24270">
    <property type="entry name" value="LOW-DENSITY LIPOPROTEIN RECEPTOR-RELATED"/>
    <property type="match status" value="1"/>
</dbReference>
<evidence type="ECO:0000256" key="7">
    <source>
        <dbReference type="PROSITE-ProRule" id="PRU00124"/>
    </source>
</evidence>
<comment type="subcellular location">
    <subcellularLocation>
        <location evidence="1">Membrane</location>
        <topology evidence="1">Single-pass membrane protein</topology>
    </subcellularLocation>
</comment>
<dbReference type="EMBL" id="CAJNOE010001857">
    <property type="protein sequence ID" value="CAF1454643.1"/>
    <property type="molecule type" value="Genomic_DNA"/>
</dbReference>
<feature type="disulfide bond" evidence="7">
    <location>
        <begin position="613"/>
        <end position="628"/>
    </location>
</feature>
<proteinExistence type="predicted"/>
<dbReference type="Pfam" id="PF00057">
    <property type="entry name" value="Ldl_recept_a"/>
    <property type="match status" value="2"/>
</dbReference>
<evidence type="ECO:0000256" key="6">
    <source>
        <dbReference type="ARBA" id="ARBA00023157"/>
    </source>
</evidence>
<protein>
    <submittedName>
        <fullName evidence="9">Uncharacterized protein</fullName>
    </submittedName>
</protein>
<evidence type="ECO:0000256" key="3">
    <source>
        <dbReference type="ARBA" id="ARBA00022737"/>
    </source>
</evidence>
<dbReference type="SUPFAM" id="SSF57424">
    <property type="entry name" value="LDL receptor-like module"/>
    <property type="match status" value="4"/>
</dbReference>
<dbReference type="Proteomes" id="UP000663860">
    <property type="component" value="Unassembled WGS sequence"/>
</dbReference>
<name>A0A815PXJ6_9BILA</name>
<keyword evidence="6 7" id="KW-1015">Disulfide bond</keyword>
<evidence type="ECO:0000313" key="10">
    <source>
        <dbReference type="Proteomes" id="UP000663860"/>
    </source>
</evidence>
<evidence type="ECO:0000256" key="5">
    <source>
        <dbReference type="ARBA" id="ARBA00023136"/>
    </source>
</evidence>
<evidence type="ECO:0000313" key="9">
    <source>
        <dbReference type="EMBL" id="CAF1454643.1"/>
    </source>
</evidence>
<keyword evidence="3" id="KW-0677">Repeat</keyword>
<evidence type="ECO:0000256" key="2">
    <source>
        <dbReference type="ARBA" id="ARBA00022692"/>
    </source>
</evidence>
<dbReference type="InterPro" id="IPR050685">
    <property type="entry name" value="LDLR"/>
</dbReference>
<gene>
    <name evidence="9" type="ORF">IZO911_LOCUS42568</name>
</gene>
<dbReference type="SMART" id="SM00192">
    <property type="entry name" value="LDLa"/>
    <property type="match status" value="6"/>
</dbReference>
<dbReference type="InterPro" id="IPR002172">
    <property type="entry name" value="LDrepeatLR_classA_rpt"/>
</dbReference>
<dbReference type="PRINTS" id="PR00261">
    <property type="entry name" value="LDLRECEPTOR"/>
</dbReference>
<dbReference type="AlphaFoldDB" id="A0A815PXJ6"/>
<dbReference type="InterPro" id="IPR036055">
    <property type="entry name" value="LDL_receptor-like_sf"/>
</dbReference>
<sequence length="839" mass="97363">MLVKKINLILLLISIDPSCSHYYIHSTDQHRNPLAYDCLSFLNTLITPTIEEYCRRAEKNQLMISSDEKDQSCFDGVLISFEQLQAQHVSISDLLGWYTPVDIIDEYQLFLDTNITLSNSHFWCNCSDQVFGVRCEYTFEQYKLPEKDKNHPLEKNGFHFLEKYQFDNRFITSRNQSHVTDGTCYTGLLECNKNRIICLHWHQICDGQVDCFDGIDEQNCTTLELNECDPVTEFRCRDGTCIPYLMAFDKFIDCLDASDEFHYAEKNGQLRETISAVDRFRDYDYRCSSGHWFSCNGIEAICTSTLWTKSSCASKNDRRFIQVLLGPPHNDTNDFCWLYTVCQLGFQHFFTEDIQITDAQCQAATTMCLTLIEEFVFPVVNEHFIGHPSVKFMYHVKNHFNESITPNFICYDSKKCDHIFIPTINKFKYSCNSWSEIMGNQTYRREEWNQLIYSVRQIFSSCYLSVKDLSNMSSHLFNCDNRSIFISKHRVHDSYIDCYNVQDELAELDSCALQLSHRFQCRTTTRRCIPRVFLLSKMNYCPNDTSTTDILFPCITQFDYGCKVIRGSLITVVYFSFFRVCDGSVDFIDRNHTDETNCPHDWIYDCNSSRTRCDGYWQCQNGRDELNCDAESYIWPVFESCMIQQQFYCVNITSRQLECYGNELAGNGQEDCVGGVDEKIGGFCQKTYPIEKTRRFHCSNSNRCLTVQQLCDGVNDCDDGINDDEQGLCPWLADVPFSSNLQDRRFICKSGASIDINERCNKRWNCDDAEDELFCDLEQGKISTSFEFLWLSALSDIVVYPPLSSRSITVTTRALRKVDVHEHNLSEETKLVAAPIRAE</sequence>
<feature type="signal peptide" evidence="8">
    <location>
        <begin position="1"/>
        <end position="20"/>
    </location>
</feature>
<dbReference type="Gene3D" id="4.10.400.10">
    <property type="entry name" value="Low-density Lipoprotein Receptor"/>
    <property type="match status" value="3"/>
</dbReference>
<keyword evidence="8" id="KW-0732">Signal</keyword>
<accession>A0A815PXJ6</accession>
<dbReference type="CDD" id="cd00112">
    <property type="entry name" value="LDLa"/>
    <property type="match status" value="2"/>
</dbReference>
<comment type="caution">
    <text evidence="7">Lacks conserved residue(s) required for the propagation of feature annotation.</text>
</comment>
<keyword evidence="5" id="KW-0472">Membrane</keyword>
<feature type="disulfide bond" evidence="7">
    <location>
        <begin position="205"/>
        <end position="220"/>
    </location>
</feature>
<dbReference type="GO" id="GO:0016192">
    <property type="term" value="P:vesicle-mediated transport"/>
    <property type="evidence" value="ECO:0007669"/>
    <property type="project" value="UniProtKB-ARBA"/>
</dbReference>
<keyword evidence="2" id="KW-0812">Transmembrane</keyword>
<dbReference type="GO" id="GO:0005886">
    <property type="term" value="C:plasma membrane"/>
    <property type="evidence" value="ECO:0007669"/>
    <property type="project" value="TreeGrafter"/>
</dbReference>
<evidence type="ECO:0000256" key="4">
    <source>
        <dbReference type="ARBA" id="ARBA00022989"/>
    </source>
</evidence>
<organism evidence="9 10">
    <name type="scientific">Adineta steineri</name>
    <dbReference type="NCBI Taxonomy" id="433720"/>
    <lineage>
        <taxon>Eukaryota</taxon>
        <taxon>Metazoa</taxon>
        <taxon>Spiralia</taxon>
        <taxon>Gnathifera</taxon>
        <taxon>Rotifera</taxon>
        <taxon>Eurotatoria</taxon>
        <taxon>Bdelloidea</taxon>
        <taxon>Adinetida</taxon>
        <taxon>Adinetidae</taxon>
        <taxon>Adineta</taxon>
    </lineage>
</organism>
<comment type="caution">
    <text evidence="9">The sequence shown here is derived from an EMBL/GenBank/DDBJ whole genome shotgun (WGS) entry which is preliminary data.</text>
</comment>